<reference evidence="2 3" key="1">
    <citation type="submission" date="2015-06" db="EMBL/GenBank/DDBJ databases">
        <title>Survival trade-offs in plant roots during colonization by closely related pathogenic and mutualistic fungi.</title>
        <authorList>
            <person name="Hacquard S."/>
            <person name="Kracher B."/>
            <person name="Hiruma K."/>
            <person name="Weinman A."/>
            <person name="Muench P."/>
            <person name="Garrido Oter R."/>
            <person name="Ver Loren van Themaat E."/>
            <person name="Dallerey J.-F."/>
            <person name="Damm U."/>
            <person name="Henrissat B."/>
            <person name="Lespinet O."/>
            <person name="Thon M."/>
            <person name="Kemen E."/>
            <person name="McHardy A.C."/>
            <person name="Schulze-Lefert P."/>
            <person name="O'Connell R.J."/>
        </authorList>
    </citation>
    <scope>NUCLEOTIDE SEQUENCE [LARGE SCALE GENOMIC DNA]</scope>
    <source>
        <strain evidence="2 3">0861</strain>
    </source>
</reference>
<name>A0A166Z5C7_9PEZI</name>
<organism evidence="2 3">
    <name type="scientific">Colletotrichum tofieldiae</name>
    <dbReference type="NCBI Taxonomy" id="708197"/>
    <lineage>
        <taxon>Eukaryota</taxon>
        <taxon>Fungi</taxon>
        <taxon>Dikarya</taxon>
        <taxon>Ascomycota</taxon>
        <taxon>Pezizomycotina</taxon>
        <taxon>Sordariomycetes</taxon>
        <taxon>Hypocreomycetidae</taxon>
        <taxon>Glomerellales</taxon>
        <taxon>Glomerellaceae</taxon>
        <taxon>Colletotrichum</taxon>
        <taxon>Colletotrichum spaethianum species complex</taxon>
    </lineage>
</organism>
<proteinExistence type="predicted"/>
<evidence type="ECO:0000313" key="3">
    <source>
        <dbReference type="Proteomes" id="UP000076552"/>
    </source>
</evidence>
<accession>A0A166Z5C7</accession>
<protein>
    <submittedName>
        <fullName evidence="2">Secreted protein</fullName>
    </submittedName>
</protein>
<comment type="caution">
    <text evidence="2">The sequence shown here is derived from an EMBL/GenBank/DDBJ whole genome shotgun (WGS) entry which is preliminary data.</text>
</comment>
<evidence type="ECO:0000256" key="1">
    <source>
        <dbReference type="SAM" id="SignalP"/>
    </source>
</evidence>
<dbReference type="STRING" id="708197.A0A166Z5C7"/>
<sequence length="211" mass="22796">MRVASAGLALWATAALAIPSEKGYNYRSAEEMKDEMLPLSEMSFTGPITVGGPNVTLYGDASSIYEQILVLNPAFDAEKIESNVDENVNEASVERSLDTRQTTGNWNCNNGVPVERYYSQCANAINRLFTLGTSYCSVAPSTCARVSCSNSCSIYLCNNQFSQVSVYCQDIAVDMGIIVGKCGSDNGNGDTRARGTLHFTSHYTSLTQQAC</sequence>
<keyword evidence="1" id="KW-0732">Signal</keyword>
<gene>
    <name evidence="2" type="ORF">CT0861_01719</name>
</gene>
<dbReference type="Proteomes" id="UP000076552">
    <property type="component" value="Unassembled WGS sequence"/>
</dbReference>
<feature type="signal peptide" evidence="1">
    <location>
        <begin position="1"/>
        <end position="17"/>
    </location>
</feature>
<dbReference type="AlphaFoldDB" id="A0A166Z5C7"/>
<feature type="chain" id="PRO_5007883061" evidence="1">
    <location>
        <begin position="18"/>
        <end position="211"/>
    </location>
</feature>
<evidence type="ECO:0000313" key="2">
    <source>
        <dbReference type="EMBL" id="KZL78457.1"/>
    </source>
</evidence>
<dbReference type="EMBL" id="LFIV01000002">
    <property type="protein sequence ID" value="KZL78457.1"/>
    <property type="molecule type" value="Genomic_DNA"/>
</dbReference>
<keyword evidence="3" id="KW-1185">Reference proteome</keyword>